<dbReference type="Proteomes" id="UP000738325">
    <property type="component" value="Unassembled WGS sequence"/>
</dbReference>
<dbReference type="AlphaFoldDB" id="A0A9P6UZE5"/>
<gene>
    <name evidence="4" type="ORF">BGZ99_006895</name>
</gene>
<feature type="compositionally biased region" description="Basic and acidic residues" evidence="3">
    <location>
        <begin position="155"/>
        <end position="169"/>
    </location>
</feature>
<evidence type="ECO:0000313" key="5">
    <source>
        <dbReference type="Proteomes" id="UP000738325"/>
    </source>
</evidence>
<keyword evidence="5" id="KW-1185">Reference proteome</keyword>
<proteinExistence type="inferred from homology"/>
<evidence type="ECO:0000313" key="4">
    <source>
        <dbReference type="EMBL" id="KAG0327788.1"/>
    </source>
</evidence>
<dbReference type="EMBL" id="JAAAIP010000048">
    <property type="protein sequence ID" value="KAG0327788.1"/>
    <property type="molecule type" value="Genomic_DNA"/>
</dbReference>
<comment type="caution">
    <text evidence="4">The sequence shown here is derived from an EMBL/GenBank/DDBJ whole genome shotgun (WGS) entry which is preliminary data.</text>
</comment>
<feature type="compositionally biased region" description="Acidic residues" evidence="3">
    <location>
        <begin position="121"/>
        <end position="132"/>
    </location>
</feature>
<name>A0A9P6UZE5_9FUNG</name>
<feature type="compositionally biased region" description="Low complexity" evidence="3">
    <location>
        <begin position="133"/>
        <end position="142"/>
    </location>
</feature>
<dbReference type="GO" id="GO:0005634">
    <property type="term" value="C:nucleus"/>
    <property type="evidence" value="ECO:0007669"/>
    <property type="project" value="UniProtKB-SubCell"/>
</dbReference>
<feature type="region of interest" description="Disordered" evidence="3">
    <location>
        <begin position="1"/>
        <end position="27"/>
    </location>
</feature>
<dbReference type="PANTHER" id="PTHR20835">
    <property type="entry name" value="E3 UBIQUITIN-PROTEIN LIGASE PPP1R11-RELATED"/>
    <property type="match status" value="1"/>
</dbReference>
<feature type="region of interest" description="Disordered" evidence="3">
    <location>
        <begin position="42"/>
        <end position="101"/>
    </location>
</feature>
<evidence type="ECO:0000256" key="3">
    <source>
        <dbReference type="SAM" id="MobiDB-lite"/>
    </source>
</evidence>
<comment type="function">
    <text evidence="2">Regulator of type 1 phosphatases which maintains protein phosphatase activity under strict control.</text>
</comment>
<dbReference type="PANTHER" id="PTHR20835:SF0">
    <property type="entry name" value="E3 UBIQUITIN-PROTEIN LIGASE PPP1R11"/>
    <property type="match status" value="1"/>
</dbReference>
<organism evidence="4 5">
    <name type="scientific">Dissophora globulifera</name>
    <dbReference type="NCBI Taxonomy" id="979702"/>
    <lineage>
        <taxon>Eukaryota</taxon>
        <taxon>Fungi</taxon>
        <taxon>Fungi incertae sedis</taxon>
        <taxon>Mucoromycota</taxon>
        <taxon>Mortierellomycotina</taxon>
        <taxon>Mortierellomycetes</taxon>
        <taxon>Mortierellales</taxon>
        <taxon>Mortierellaceae</taxon>
        <taxon>Dissophora</taxon>
    </lineage>
</organism>
<dbReference type="InterPro" id="IPR011107">
    <property type="entry name" value="PPI_Ypi1"/>
</dbReference>
<comment type="similarity">
    <text evidence="1 2">Belongs to the YPI1 family.</text>
</comment>
<feature type="region of interest" description="Disordered" evidence="3">
    <location>
        <begin position="117"/>
        <end position="214"/>
    </location>
</feature>
<dbReference type="GO" id="GO:0008157">
    <property type="term" value="F:protein phosphatase 1 binding"/>
    <property type="evidence" value="ECO:0007669"/>
    <property type="project" value="TreeGrafter"/>
</dbReference>
<dbReference type="GO" id="GO:0004865">
    <property type="term" value="F:protein serine/threonine phosphatase inhibitor activity"/>
    <property type="evidence" value="ECO:0007669"/>
    <property type="project" value="UniProtKB-UniRule"/>
</dbReference>
<accession>A0A9P6UZE5</accession>
<sequence length="214" mass="23425">MAPTYDATNDIYGPEGPPTISSLIANNGRENGSYAGTQIRVAGSARQPATYGSRTLTLDPTGIEEEDAEEEDRDAGVLDLTGEPSTGRRVQWEDDVVDNENMGRKKSKICCIFKKQKEFGESSDESSSDSDSDSSGSESDGGPISSNVGGKSRKNKDDDEHCNHSDPEHHHHHHHRTPKKTKKRVLNEYERMPKVKSSAPQHVNKQPGNAEAQP</sequence>
<feature type="compositionally biased region" description="Acidic residues" evidence="3">
    <location>
        <begin position="62"/>
        <end position="73"/>
    </location>
</feature>
<dbReference type="Pfam" id="PF07491">
    <property type="entry name" value="PPI_Ypi1"/>
    <property type="match status" value="1"/>
</dbReference>
<comment type="subcellular location">
    <subcellularLocation>
        <location evidence="2">Nucleus</location>
    </subcellularLocation>
</comment>
<reference evidence="4" key="1">
    <citation type="journal article" date="2020" name="Fungal Divers.">
        <title>Resolving the Mortierellaceae phylogeny through synthesis of multi-gene phylogenetics and phylogenomics.</title>
        <authorList>
            <person name="Vandepol N."/>
            <person name="Liber J."/>
            <person name="Desiro A."/>
            <person name="Na H."/>
            <person name="Kennedy M."/>
            <person name="Barry K."/>
            <person name="Grigoriev I.V."/>
            <person name="Miller A.N."/>
            <person name="O'Donnell K."/>
            <person name="Stajich J.E."/>
            <person name="Bonito G."/>
        </authorList>
    </citation>
    <scope>NUCLEOTIDE SEQUENCE</scope>
    <source>
        <strain evidence="4">REB-010B</strain>
    </source>
</reference>
<evidence type="ECO:0000256" key="2">
    <source>
        <dbReference type="RuleBase" id="RU367162"/>
    </source>
</evidence>
<feature type="compositionally biased region" description="Basic residues" evidence="3">
    <location>
        <begin position="170"/>
        <end position="184"/>
    </location>
</feature>
<feature type="compositionally biased region" description="Polar residues" evidence="3">
    <location>
        <begin position="198"/>
        <end position="207"/>
    </location>
</feature>
<protein>
    <recommendedName>
        <fullName evidence="2">Type 1 phosphatases regulator</fullName>
    </recommendedName>
</protein>
<keyword evidence="2" id="KW-0539">Nucleus</keyword>
<dbReference type="OrthoDB" id="307488at2759"/>
<evidence type="ECO:0000256" key="1">
    <source>
        <dbReference type="ARBA" id="ARBA00005605"/>
    </source>
</evidence>